<evidence type="ECO:0000313" key="4">
    <source>
        <dbReference type="Proteomes" id="UP000185473"/>
    </source>
</evidence>
<dbReference type="EMBL" id="CP014332">
    <property type="protein sequence ID" value="APS41851.1"/>
    <property type="molecule type" value="Genomic_DNA"/>
</dbReference>
<feature type="transmembrane region" description="Helical" evidence="1">
    <location>
        <begin position="77"/>
        <end position="95"/>
    </location>
</feature>
<proteinExistence type="predicted"/>
<sequence>MIETILIAIVSIEAIGIMILEMFGAPKQQANAFELDESFVKMPEVKTLLANQGIYNGLFGALIIGTLVFLKGPQQTTMLELEMLFVVLVAIYGSLTAAKKILIIQGLPAFLAFMVLIF</sequence>
<dbReference type="InterPro" id="IPR009732">
    <property type="entry name" value="DUF1304"/>
</dbReference>
<name>A0A1L6RBC3_9LACO</name>
<keyword evidence="4" id="KW-1185">Reference proteome</keyword>
<evidence type="ECO:0000256" key="1">
    <source>
        <dbReference type="SAM" id="Phobius"/>
    </source>
</evidence>
<dbReference type="RefSeq" id="WP_042493117.1">
    <property type="nucleotide sequence ID" value="NZ_CP014332.1"/>
</dbReference>
<dbReference type="PANTHER" id="PTHR38446:SF1">
    <property type="entry name" value="BLL0914 PROTEIN"/>
    <property type="match status" value="1"/>
</dbReference>
<organism evidence="3 4">
    <name type="scientific">Weissella jogaejeotgali</name>
    <dbReference type="NCBI Taxonomy" id="1631871"/>
    <lineage>
        <taxon>Bacteria</taxon>
        <taxon>Bacillati</taxon>
        <taxon>Bacillota</taxon>
        <taxon>Bacilli</taxon>
        <taxon>Lactobacillales</taxon>
        <taxon>Lactobacillaceae</taxon>
        <taxon>Weissella</taxon>
    </lineage>
</organism>
<evidence type="ECO:0000313" key="2">
    <source>
        <dbReference type="EMBL" id="APS41035.1"/>
    </source>
</evidence>
<evidence type="ECO:0000313" key="3">
    <source>
        <dbReference type="EMBL" id="APS41851.1"/>
    </source>
</evidence>
<dbReference type="PANTHER" id="PTHR38446">
    <property type="entry name" value="BLL0914 PROTEIN"/>
    <property type="match status" value="1"/>
</dbReference>
<protein>
    <submittedName>
        <fullName evidence="3">Integral membrane protein</fullName>
    </submittedName>
</protein>
<keyword evidence="1" id="KW-0812">Transmembrane</keyword>
<dbReference type="KEGG" id="wjo:FOL01_0992"/>
<dbReference type="STRING" id="1631871.FOL01_0176"/>
<dbReference type="OrthoDB" id="9803832at2"/>
<dbReference type="Pfam" id="PF06993">
    <property type="entry name" value="DUF1304"/>
    <property type="match status" value="1"/>
</dbReference>
<gene>
    <name evidence="2" type="ORF">FOL01_0176</name>
    <name evidence="3" type="ORF">FOL01_0992</name>
</gene>
<reference evidence="3 4" key="1">
    <citation type="submission" date="2016-02" db="EMBL/GenBank/DDBJ databases">
        <title>Complete Genome Sequence of Weissella jogaejeotgali FOL01.</title>
        <authorList>
            <person name="Lee J.-H."/>
            <person name="Ku H.-J."/>
        </authorList>
    </citation>
    <scope>NUCLEOTIDE SEQUENCE [LARGE SCALE GENOMIC DNA]</scope>
    <source>
        <strain evidence="3 4">FOL01</strain>
    </source>
</reference>
<keyword evidence="1" id="KW-0472">Membrane</keyword>
<dbReference type="EMBL" id="CP014332">
    <property type="protein sequence ID" value="APS41035.1"/>
    <property type="molecule type" value="Genomic_DNA"/>
</dbReference>
<dbReference type="Proteomes" id="UP000185473">
    <property type="component" value="Chromosome"/>
</dbReference>
<dbReference type="AlphaFoldDB" id="A0A1L6RBC3"/>
<feature type="transmembrane region" description="Helical" evidence="1">
    <location>
        <begin position="53"/>
        <end position="70"/>
    </location>
</feature>
<dbReference type="KEGG" id="wjo:FOL01_0176"/>
<feature type="transmembrane region" description="Helical" evidence="1">
    <location>
        <begin position="5"/>
        <end position="25"/>
    </location>
</feature>
<accession>A0A1L6RBC3</accession>
<keyword evidence="1" id="KW-1133">Transmembrane helix</keyword>